<name>A0ABP9SMX9_9ACTN</name>
<proteinExistence type="predicted"/>
<dbReference type="Proteomes" id="UP001501570">
    <property type="component" value="Unassembled WGS sequence"/>
</dbReference>
<comment type="caution">
    <text evidence="2">The sequence shown here is derived from an EMBL/GenBank/DDBJ whole genome shotgun (WGS) entry which is preliminary data.</text>
</comment>
<evidence type="ECO:0000313" key="2">
    <source>
        <dbReference type="EMBL" id="GAA5199371.1"/>
    </source>
</evidence>
<evidence type="ECO:0000256" key="1">
    <source>
        <dbReference type="SAM" id="MobiDB-lite"/>
    </source>
</evidence>
<organism evidence="2 3">
    <name type="scientific">Rugosimonospora acidiphila</name>
    <dbReference type="NCBI Taxonomy" id="556531"/>
    <lineage>
        <taxon>Bacteria</taxon>
        <taxon>Bacillati</taxon>
        <taxon>Actinomycetota</taxon>
        <taxon>Actinomycetes</taxon>
        <taxon>Micromonosporales</taxon>
        <taxon>Micromonosporaceae</taxon>
        <taxon>Rugosimonospora</taxon>
    </lineage>
</organism>
<feature type="region of interest" description="Disordered" evidence="1">
    <location>
        <begin position="31"/>
        <end position="156"/>
    </location>
</feature>
<feature type="compositionally biased region" description="Basic and acidic residues" evidence="1">
    <location>
        <begin position="36"/>
        <end position="57"/>
    </location>
</feature>
<protein>
    <submittedName>
        <fullName evidence="2">Uncharacterized protein</fullName>
    </submittedName>
</protein>
<gene>
    <name evidence="2" type="ORF">GCM10023322_74880</name>
</gene>
<evidence type="ECO:0000313" key="3">
    <source>
        <dbReference type="Proteomes" id="UP001501570"/>
    </source>
</evidence>
<reference evidence="3" key="1">
    <citation type="journal article" date="2019" name="Int. J. Syst. Evol. Microbiol.">
        <title>The Global Catalogue of Microorganisms (GCM) 10K type strain sequencing project: providing services to taxonomists for standard genome sequencing and annotation.</title>
        <authorList>
            <consortium name="The Broad Institute Genomics Platform"/>
            <consortium name="The Broad Institute Genome Sequencing Center for Infectious Disease"/>
            <person name="Wu L."/>
            <person name="Ma J."/>
        </authorList>
    </citation>
    <scope>NUCLEOTIDE SEQUENCE [LARGE SCALE GENOMIC DNA]</scope>
    <source>
        <strain evidence="3">JCM 18304</strain>
    </source>
</reference>
<keyword evidence="3" id="KW-1185">Reference proteome</keyword>
<feature type="compositionally biased region" description="Basic residues" evidence="1">
    <location>
        <begin position="119"/>
        <end position="138"/>
    </location>
</feature>
<dbReference type="EMBL" id="BAABJQ010000037">
    <property type="protein sequence ID" value="GAA5199371.1"/>
    <property type="molecule type" value="Genomic_DNA"/>
</dbReference>
<accession>A0ABP9SMX9</accession>
<sequence>MQMMGLRHPAAHLGTVREPVAVDHGDPLDMVGQGARDAHPGEAPTDHDGVTRLDSGHRHLLPSNRPRCPPYRAGPLPGGTGRARLRQLSCPAAAGRNSRPAGRGSSRSVAVPDPWQFPIRRRFRRRPTKGPAGRRPKGRPAAAGGYRRAVESGAGA</sequence>